<keyword evidence="2" id="KW-1185">Reference proteome</keyword>
<dbReference type="EMBL" id="JAQHRD010000002">
    <property type="protein sequence ID" value="KAJ6445045.1"/>
    <property type="molecule type" value="Genomic_DNA"/>
</dbReference>
<accession>A0AB34G0B1</accession>
<keyword evidence="1" id="KW-0378">Hydrolase</keyword>
<evidence type="ECO:0000313" key="2">
    <source>
        <dbReference type="Proteomes" id="UP001163105"/>
    </source>
</evidence>
<reference evidence="1" key="1">
    <citation type="submission" date="2023-01" db="EMBL/GenBank/DDBJ databases">
        <title>The growth and conidiation of Purpureocillium lavendulum are regulated by nitrogen source and histone H3K14 acetylation.</title>
        <authorList>
            <person name="Tang P."/>
            <person name="Han J."/>
            <person name="Zhang C."/>
            <person name="Tang P."/>
            <person name="Qi F."/>
            <person name="Zhang K."/>
            <person name="Liang L."/>
        </authorList>
    </citation>
    <scope>NUCLEOTIDE SEQUENCE</scope>
    <source>
        <strain evidence="1">YMF1.00683</strain>
    </source>
</reference>
<organism evidence="1 2">
    <name type="scientific">Purpureocillium lavendulum</name>
    <dbReference type="NCBI Taxonomy" id="1247861"/>
    <lineage>
        <taxon>Eukaryota</taxon>
        <taxon>Fungi</taxon>
        <taxon>Dikarya</taxon>
        <taxon>Ascomycota</taxon>
        <taxon>Pezizomycotina</taxon>
        <taxon>Sordariomycetes</taxon>
        <taxon>Hypocreomycetidae</taxon>
        <taxon>Hypocreales</taxon>
        <taxon>Ophiocordycipitaceae</taxon>
        <taxon>Purpureocillium</taxon>
    </lineage>
</organism>
<proteinExistence type="predicted"/>
<dbReference type="Proteomes" id="UP001163105">
    <property type="component" value="Unassembled WGS sequence"/>
</dbReference>
<evidence type="ECO:0000313" key="1">
    <source>
        <dbReference type="EMBL" id="KAJ6445045.1"/>
    </source>
</evidence>
<comment type="caution">
    <text evidence="1">The sequence shown here is derived from an EMBL/GenBank/DDBJ whole genome shotgun (WGS) entry which is preliminary data.</text>
</comment>
<dbReference type="AlphaFoldDB" id="A0AB34G0B1"/>
<protein>
    <submittedName>
        <fullName evidence="1">Glycoside hydrolase</fullName>
    </submittedName>
</protein>
<dbReference type="GO" id="GO:0016787">
    <property type="term" value="F:hydrolase activity"/>
    <property type="evidence" value="ECO:0007669"/>
    <property type="project" value="UniProtKB-KW"/>
</dbReference>
<gene>
    <name evidence="1" type="ORF">O9K51_03447</name>
</gene>
<sequence length="124" mass="14143">MAGPISAAPLEGVLALQLFEVLGKFGSTRRKGMILKYRDGRRRALGECRVGVDPAKEYTWPMELWLPDQGRHKSSYPVSSYFDISIVDESSPLELGCDQPDYWRRYEMRGTLELCTIKGWSLKL</sequence>
<name>A0AB34G0B1_9HYPO</name>